<dbReference type="PANTHER" id="PTHR15052">
    <property type="entry name" value="RNA POLYMERASE III TRANSCRIPTION INITIATION FACTOR COMPLEX SUBUNIT"/>
    <property type="match status" value="1"/>
</dbReference>
<dbReference type="GO" id="GO:0005634">
    <property type="term" value="C:nucleus"/>
    <property type="evidence" value="ECO:0007669"/>
    <property type="project" value="UniProtKB-SubCell"/>
</dbReference>
<comment type="subcellular location">
    <subcellularLocation>
        <location evidence="1">Nucleus</location>
    </subcellularLocation>
</comment>
<evidence type="ECO:0000313" key="6">
    <source>
        <dbReference type="Proteomes" id="UP000436088"/>
    </source>
</evidence>
<proteinExistence type="predicted"/>
<name>A0A6A2ZY49_HIBSY</name>
<feature type="compositionally biased region" description="Basic residues" evidence="4">
    <location>
        <begin position="86"/>
        <end position="106"/>
    </location>
</feature>
<accession>A0A6A2ZY49</accession>
<keyword evidence="6" id="KW-1185">Reference proteome</keyword>
<dbReference type="InterPro" id="IPR052416">
    <property type="entry name" value="GTF3C_component"/>
</dbReference>
<evidence type="ECO:0000256" key="3">
    <source>
        <dbReference type="ARBA" id="ARBA00023242"/>
    </source>
</evidence>
<dbReference type="GO" id="GO:0000127">
    <property type="term" value="C:transcription factor TFIIIC complex"/>
    <property type="evidence" value="ECO:0007669"/>
    <property type="project" value="TreeGrafter"/>
</dbReference>
<sequence length="616" mass="69585">MDFVMYVGGSVWALDWCPQIHENPNSLVKCEVLPYFSPLFIAIAAHPPESYYHNLGAPLIGRGIIQIWCVLNVRVNDEEAVLSEKKPKHRYQNTGSKRPRGRHRKKPIDEPQPDQVKRPKGRSRNKSISESSNSDLNVQPLSVQYPEESFQFASVDNVPGNTEEDVPYKNHHKKQKGLKEAICTYDAIPKTSMWSKKLESKVQKKTNNDGKIQNEESEPSSAINQHFHFNPGLDATAPNNVLGCNLFEVSPSSSIPGDLALPRAVLYLAHNGRVAWDVKWKSYHINDSKCNQRLSYKRISIIILYNANRTQKFFKWVVLLPHLIHQIRWEVHLPNMVKNIYTSSPKQGTDPRFVKLDPVFKFSKLKCGDIQSDPFLPLWDVHPLPKFIYSLDWVPDPRCVMISFDYGTMRLLNLVPAACDVPISGKPFGANKQNQDCTWYCYVLSGELTSQAVGKRFSQNRTPHFACGSLTKEDSAVVVNTPLPDIPLPLKKPSIGCMIALLGCQLGIPSFFLNSQQLVESVAVLSEGNDPGTESEPEETLTALKRKIKQKSLAPNIEEATNKEEDETGKEVESKIETFPPMIVAMHRVRWNMNKGSERWLCYGGAAGIVRCQEIR</sequence>
<feature type="region of interest" description="Disordered" evidence="4">
    <location>
        <begin position="84"/>
        <end position="139"/>
    </location>
</feature>
<dbReference type="PANTHER" id="PTHR15052:SF2">
    <property type="entry name" value="GENERAL TRANSCRIPTION FACTOR 3C POLYPEPTIDE 2"/>
    <property type="match status" value="1"/>
</dbReference>
<dbReference type="GO" id="GO:0006383">
    <property type="term" value="P:transcription by RNA polymerase III"/>
    <property type="evidence" value="ECO:0007669"/>
    <property type="project" value="TreeGrafter"/>
</dbReference>
<evidence type="ECO:0000256" key="4">
    <source>
        <dbReference type="SAM" id="MobiDB-lite"/>
    </source>
</evidence>
<evidence type="ECO:0000256" key="1">
    <source>
        <dbReference type="ARBA" id="ARBA00004123"/>
    </source>
</evidence>
<protein>
    <submittedName>
        <fullName evidence="5">DNA binding protein, putative isoform 2</fullName>
    </submittedName>
</protein>
<organism evidence="5 6">
    <name type="scientific">Hibiscus syriacus</name>
    <name type="common">Rose of Sharon</name>
    <dbReference type="NCBI Taxonomy" id="106335"/>
    <lineage>
        <taxon>Eukaryota</taxon>
        <taxon>Viridiplantae</taxon>
        <taxon>Streptophyta</taxon>
        <taxon>Embryophyta</taxon>
        <taxon>Tracheophyta</taxon>
        <taxon>Spermatophyta</taxon>
        <taxon>Magnoliopsida</taxon>
        <taxon>eudicotyledons</taxon>
        <taxon>Gunneridae</taxon>
        <taxon>Pentapetalae</taxon>
        <taxon>rosids</taxon>
        <taxon>malvids</taxon>
        <taxon>Malvales</taxon>
        <taxon>Malvaceae</taxon>
        <taxon>Malvoideae</taxon>
        <taxon>Hibiscus</taxon>
    </lineage>
</organism>
<comment type="caution">
    <text evidence="5">The sequence shown here is derived from an EMBL/GenBank/DDBJ whole genome shotgun (WGS) entry which is preliminary data.</text>
</comment>
<evidence type="ECO:0000256" key="2">
    <source>
        <dbReference type="ARBA" id="ARBA00023163"/>
    </source>
</evidence>
<dbReference type="AlphaFoldDB" id="A0A6A2ZY49"/>
<evidence type="ECO:0000313" key="5">
    <source>
        <dbReference type="EMBL" id="KAE8696924.1"/>
    </source>
</evidence>
<dbReference type="EMBL" id="VEPZ02001057">
    <property type="protein sequence ID" value="KAE8696924.1"/>
    <property type="molecule type" value="Genomic_DNA"/>
</dbReference>
<gene>
    <name evidence="5" type="ORF">F3Y22_tig00110637pilonHSYRG00256</name>
</gene>
<keyword evidence="3" id="KW-0539">Nucleus</keyword>
<dbReference type="Proteomes" id="UP000436088">
    <property type="component" value="Unassembled WGS sequence"/>
</dbReference>
<keyword evidence="2" id="KW-0804">Transcription</keyword>
<reference evidence="5" key="1">
    <citation type="submission" date="2019-09" db="EMBL/GenBank/DDBJ databases">
        <title>Draft genome information of white flower Hibiscus syriacus.</title>
        <authorList>
            <person name="Kim Y.-M."/>
        </authorList>
    </citation>
    <scope>NUCLEOTIDE SEQUENCE [LARGE SCALE GENOMIC DNA]</scope>
    <source>
        <strain evidence="5">YM2019G1</strain>
    </source>
</reference>